<dbReference type="PANTHER" id="PTHR43798">
    <property type="entry name" value="MONOACYLGLYCEROL LIPASE"/>
    <property type="match status" value="1"/>
</dbReference>
<proteinExistence type="predicted"/>
<dbReference type="Gene3D" id="3.40.50.1820">
    <property type="entry name" value="alpha/beta hydrolase"/>
    <property type="match status" value="1"/>
</dbReference>
<dbReference type="EMBL" id="BAABGY010000018">
    <property type="protein sequence ID" value="GAA4343783.1"/>
    <property type="molecule type" value="Genomic_DNA"/>
</dbReference>
<comment type="caution">
    <text evidence="2">The sequence shown here is derived from an EMBL/GenBank/DDBJ whole genome shotgun (WGS) entry which is preliminary data.</text>
</comment>
<dbReference type="PANTHER" id="PTHR43798:SF33">
    <property type="entry name" value="HYDROLASE, PUTATIVE (AFU_ORTHOLOGUE AFUA_2G14860)-RELATED"/>
    <property type="match status" value="1"/>
</dbReference>
<dbReference type="Pfam" id="PF00561">
    <property type="entry name" value="Abhydrolase_1"/>
    <property type="match status" value="1"/>
</dbReference>
<protein>
    <submittedName>
        <fullName evidence="2">Alpha/beta hydrolase</fullName>
    </submittedName>
</protein>
<dbReference type="PRINTS" id="PR00412">
    <property type="entry name" value="EPOXHYDRLASE"/>
</dbReference>
<dbReference type="GO" id="GO:0016787">
    <property type="term" value="F:hydrolase activity"/>
    <property type="evidence" value="ECO:0007669"/>
    <property type="project" value="UniProtKB-KW"/>
</dbReference>
<gene>
    <name evidence="2" type="ORF">GCM10023184_44300</name>
</gene>
<dbReference type="InterPro" id="IPR029058">
    <property type="entry name" value="AB_hydrolase_fold"/>
</dbReference>
<dbReference type="InterPro" id="IPR000073">
    <property type="entry name" value="AB_hydrolase_1"/>
</dbReference>
<sequence length="342" mass="38564">MPNSADFIAPWSVATFEATLNHWHMRLLAFLSGLLFFVLAGHAQSTDYPYPVRYVTVSGSGAPLRMAYMDVQPEGKSNGRCVLLLHGKNFNGVYWEGPAAFLRGQGFRVIVPDQVGWGLSDKPVAHYSFHGLADNTRRLLDTLGVGQVIVLGHSMGGMLATRFALMYPDRVERLILENPIGLEDYRTFVPYVPFERQLAQELKADYASVRKYQQTYYPNWKPEYERYVAAQWQALQLPDFRTASYASALASAMIYEQPVYYELHRVQAPTLLVIGQEDRTIVGKALLDPATAARHGQYPKLGRWLQGQIKGSRLVELVGVGHIPHIQASETFRNTVLDFLQQ</sequence>
<dbReference type="InterPro" id="IPR000639">
    <property type="entry name" value="Epox_hydrolase-like"/>
</dbReference>
<evidence type="ECO:0000313" key="3">
    <source>
        <dbReference type="Proteomes" id="UP001501725"/>
    </source>
</evidence>
<dbReference type="PRINTS" id="PR00111">
    <property type="entry name" value="ABHYDROLASE"/>
</dbReference>
<reference evidence="3" key="1">
    <citation type="journal article" date="2019" name="Int. J. Syst. Evol. Microbiol.">
        <title>The Global Catalogue of Microorganisms (GCM) 10K type strain sequencing project: providing services to taxonomists for standard genome sequencing and annotation.</title>
        <authorList>
            <consortium name="The Broad Institute Genomics Platform"/>
            <consortium name="The Broad Institute Genome Sequencing Center for Infectious Disease"/>
            <person name="Wu L."/>
            <person name="Ma J."/>
        </authorList>
    </citation>
    <scope>NUCLEOTIDE SEQUENCE [LARGE SCALE GENOMIC DNA]</scope>
    <source>
        <strain evidence="3">JCM 17919</strain>
    </source>
</reference>
<accession>A0ABP8HSM2</accession>
<name>A0ABP8HSM2_9BACT</name>
<dbReference type="SUPFAM" id="SSF53474">
    <property type="entry name" value="alpha/beta-Hydrolases"/>
    <property type="match status" value="1"/>
</dbReference>
<keyword evidence="3" id="KW-1185">Reference proteome</keyword>
<dbReference type="InterPro" id="IPR050266">
    <property type="entry name" value="AB_hydrolase_sf"/>
</dbReference>
<evidence type="ECO:0000313" key="2">
    <source>
        <dbReference type="EMBL" id="GAA4343783.1"/>
    </source>
</evidence>
<feature type="domain" description="AB hydrolase-1" evidence="1">
    <location>
        <begin position="82"/>
        <end position="326"/>
    </location>
</feature>
<organism evidence="2 3">
    <name type="scientific">Flaviaesturariibacter amylovorans</name>
    <dbReference type="NCBI Taxonomy" id="1084520"/>
    <lineage>
        <taxon>Bacteria</taxon>
        <taxon>Pseudomonadati</taxon>
        <taxon>Bacteroidota</taxon>
        <taxon>Chitinophagia</taxon>
        <taxon>Chitinophagales</taxon>
        <taxon>Chitinophagaceae</taxon>
        <taxon>Flaviaestuariibacter</taxon>
    </lineage>
</organism>
<dbReference type="Proteomes" id="UP001501725">
    <property type="component" value="Unassembled WGS sequence"/>
</dbReference>
<evidence type="ECO:0000259" key="1">
    <source>
        <dbReference type="Pfam" id="PF00561"/>
    </source>
</evidence>
<keyword evidence="2" id="KW-0378">Hydrolase</keyword>